<dbReference type="GO" id="GO:0008270">
    <property type="term" value="F:zinc ion binding"/>
    <property type="evidence" value="ECO:0007669"/>
    <property type="project" value="UniProtKB-KW"/>
</dbReference>
<dbReference type="RefSeq" id="XP_060422107.1">
    <property type="nucleotide sequence ID" value="XM_060576484.1"/>
</dbReference>
<reference evidence="4" key="1">
    <citation type="submission" date="2021-06" db="EMBL/GenBank/DDBJ databases">
        <title>Comparative genomics, transcriptomics and evolutionary studies reveal genomic signatures of adaptation to plant cell wall in hemibiotrophic fungi.</title>
        <authorList>
            <consortium name="DOE Joint Genome Institute"/>
            <person name="Baroncelli R."/>
            <person name="Diaz J.F."/>
            <person name="Benocci T."/>
            <person name="Peng M."/>
            <person name="Battaglia E."/>
            <person name="Haridas S."/>
            <person name="Andreopoulos W."/>
            <person name="Labutti K."/>
            <person name="Pangilinan J."/>
            <person name="Floch G.L."/>
            <person name="Makela M.R."/>
            <person name="Henrissat B."/>
            <person name="Grigoriev I.V."/>
            <person name="Crouch J.A."/>
            <person name="De Vries R.P."/>
            <person name="Sukno S.A."/>
            <person name="Thon M.R."/>
        </authorList>
    </citation>
    <scope>NUCLEOTIDE SEQUENCE</scope>
    <source>
        <strain evidence="4">CBS 193.32</strain>
    </source>
</reference>
<name>A0AAJ0A6E3_9PEZI</name>
<dbReference type="PROSITE" id="PS00028">
    <property type="entry name" value="ZINC_FINGER_C2H2_1"/>
    <property type="match status" value="1"/>
</dbReference>
<dbReference type="Proteomes" id="UP001224890">
    <property type="component" value="Unassembled WGS sequence"/>
</dbReference>
<accession>A0AAJ0A6E3</accession>
<organism evidence="4 5">
    <name type="scientific">Colletotrichum godetiae</name>
    <dbReference type="NCBI Taxonomy" id="1209918"/>
    <lineage>
        <taxon>Eukaryota</taxon>
        <taxon>Fungi</taxon>
        <taxon>Dikarya</taxon>
        <taxon>Ascomycota</taxon>
        <taxon>Pezizomycotina</taxon>
        <taxon>Sordariomycetes</taxon>
        <taxon>Hypocreomycetidae</taxon>
        <taxon>Glomerellales</taxon>
        <taxon>Glomerellaceae</taxon>
        <taxon>Colletotrichum</taxon>
        <taxon>Colletotrichum acutatum species complex</taxon>
    </lineage>
</organism>
<keyword evidence="1" id="KW-0479">Metal-binding</keyword>
<keyword evidence="1" id="KW-0862">Zinc</keyword>
<evidence type="ECO:0000256" key="2">
    <source>
        <dbReference type="SAM" id="MobiDB-lite"/>
    </source>
</evidence>
<dbReference type="SUPFAM" id="SSF57667">
    <property type="entry name" value="beta-beta-alpha zinc fingers"/>
    <property type="match status" value="1"/>
</dbReference>
<keyword evidence="1" id="KW-0863">Zinc-finger</keyword>
<keyword evidence="5" id="KW-1185">Reference proteome</keyword>
<evidence type="ECO:0000256" key="1">
    <source>
        <dbReference type="PROSITE-ProRule" id="PRU00042"/>
    </source>
</evidence>
<protein>
    <recommendedName>
        <fullName evidence="3">C2H2-type domain-containing protein</fullName>
    </recommendedName>
</protein>
<comment type="caution">
    <text evidence="4">The sequence shown here is derived from an EMBL/GenBank/DDBJ whole genome shotgun (WGS) entry which is preliminary data.</text>
</comment>
<dbReference type="AlphaFoldDB" id="A0AAJ0A6E3"/>
<sequence length="152" mass="17573">MKSSSGSDNATLAGAGDARSTATSVEKATKRFTHPGSIKSCSQAKKRRHLRHCRITASSRAKHYAPRFLRRLTRAASTSYMCVLCRDIFSRRDILKRHFQNHYIRRGNPTNPTHLSHLRLMFRKALLRRRWLLVKIPSSDGSTFWLCLRRHN</sequence>
<dbReference type="InterPro" id="IPR013087">
    <property type="entry name" value="Znf_C2H2_type"/>
</dbReference>
<feature type="region of interest" description="Disordered" evidence="2">
    <location>
        <begin position="1"/>
        <end position="45"/>
    </location>
</feature>
<proteinExistence type="predicted"/>
<dbReference type="EMBL" id="JAHMHR010000095">
    <property type="protein sequence ID" value="KAK1657343.1"/>
    <property type="molecule type" value="Genomic_DNA"/>
</dbReference>
<evidence type="ECO:0000259" key="3">
    <source>
        <dbReference type="PROSITE" id="PS50157"/>
    </source>
</evidence>
<evidence type="ECO:0000313" key="5">
    <source>
        <dbReference type="Proteomes" id="UP001224890"/>
    </source>
</evidence>
<dbReference type="InterPro" id="IPR036236">
    <property type="entry name" value="Znf_C2H2_sf"/>
</dbReference>
<dbReference type="GeneID" id="85461010"/>
<dbReference type="PROSITE" id="PS50157">
    <property type="entry name" value="ZINC_FINGER_C2H2_2"/>
    <property type="match status" value="1"/>
</dbReference>
<gene>
    <name evidence="4" type="ORF">BDP55DRAFT_685901</name>
</gene>
<evidence type="ECO:0000313" key="4">
    <source>
        <dbReference type="EMBL" id="KAK1657343.1"/>
    </source>
</evidence>
<feature type="compositionally biased region" description="Polar residues" evidence="2">
    <location>
        <begin position="1"/>
        <end position="10"/>
    </location>
</feature>
<feature type="domain" description="C2H2-type" evidence="3">
    <location>
        <begin position="80"/>
        <end position="107"/>
    </location>
</feature>